<organism evidence="6 7">
    <name type="scientific">Ceratobasidium theobromae</name>
    <dbReference type="NCBI Taxonomy" id="1582974"/>
    <lineage>
        <taxon>Eukaryota</taxon>
        <taxon>Fungi</taxon>
        <taxon>Dikarya</taxon>
        <taxon>Basidiomycota</taxon>
        <taxon>Agaricomycotina</taxon>
        <taxon>Agaricomycetes</taxon>
        <taxon>Cantharellales</taxon>
        <taxon>Ceratobasidiaceae</taxon>
        <taxon>Ceratobasidium</taxon>
    </lineage>
</organism>
<keyword evidence="1" id="KW-0597">Phosphoprotein</keyword>
<dbReference type="PANTHER" id="PTHR32183:SF6">
    <property type="entry name" value="CYSTEINE SULFINATE DESULFINASE_CYSTEINE DESULFURASE AND RELATED ENZYMES"/>
    <property type="match status" value="1"/>
</dbReference>
<protein>
    <recommendedName>
        <fullName evidence="8">Thiol methyltransferase 2</fullName>
    </recommendedName>
</protein>
<keyword evidence="4" id="KW-0949">S-adenosyl-L-methionine</keyword>
<dbReference type="EMBL" id="SSOP01000105">
    <property type="protein sequence ID" value="KAB5591441.1"/>
    <property type="molecule type" value="Genomic_DNA"/>
</dbReference>
<feature type="region of interest" description="Disordered" evidence="5">
    <location>
        <begin position="289"/>
        <end position="308"/>
    </location>
</feature>
<dbReference type="Pfam" id="PF05724">
    <property type="entry name" value="TPMT"/>
    <property type="match status" value="1"/>
</dbReference>
<proteinExistence type="predicted"/>
<keyword evidence="7" id="KW-1185">Reference proteome</keyword>
<keyword evidence="2" id="KW-0489">Methyltransferase</keyword>
<dbReference type="InterPro" id="IPR008854">
    <property type="entry name" value="TPMT"/>
</dbReference>
<dbReference type="PANTHER" id="PTHR32183">
    <property type="match status" value="1"/>
</dbReference>
<dbReference type="OrthoDB" id="276151at2759"/>
<keyword evidence="3" id="KW-0808">Transferase</keyword>
<evidence type="ECO:0000256" key="4">
    <source>
        <dbReference type="ARBA" id="ARBA00022691"/>
    </source>
</evidence>
<evidence type="ECO:0000313" key="7">
    <source>
        <dbReference type="Proteomes" id="UP000383932"/>
    </source>
</evidence>
<dbReference type="Proteomes" id="UP000383932">
    <property type="component" value="Unassembled WGS sequence"/>
</dbReference>
<evidence type="ECO:0000256" key="2">
    <source>
        <dbReference type="ARBA" id="ARBA00022603"/>
    </source>
</evidence>
<reference evidence="6 7" key="1">
    <citation type="journal article" date="2019" name="Fungal Biol. Biotechnol.">
        <title>Draft genome sequence of fastidious pathogen Ceratobasidium theobromae, which causes vascular-streak dieback in Theobroma cacao.</title>
        <authorList>
            <person name="Ali S.S."/>
            <person name="Asman A."/>
            <person name="Shao J."/>
            <person name="Firmansyah A.P."/>
            <person name="Susilo A.W."/>
            <person name="Rosmana A."/>
            <person name="McMahon P."/>
            <person name="Junaid M."/>
            <person name="Guest D."/>
            <person name="Kheng T.Y."/>
            <person name="Meinhardt L.W."/>
            <person name="Bailey B.A."/>
        </authorList>
    </citation>
    <scope>NUCLEOTIDE SEQUENCE [LARGE SCALE GENOMIC DNA]</scope>
    <source>
        <strain evidence="6 7">CT2</strain>
    </source>
</reference>
<evidence type="ECO:0000313" key="6">
    <source>
        <dbReference type="EMBL" id="KAB5591441.1"/>
    </source>
</evidence>
<comment type="caution">
    <text evidence="6">The sequence shown here is derived from an EMBL/GenBank/DDBJ whole genome shotgun (WGS) entry which is preliminary data.</text>
</comment>
<gene>
    <name evidence="6" type="ORF">CTheo_5122</name>
</gene>
<dbReference type="SUPFAM" id="SSF53335">
    <property type="entry name" value="S-adenosyl-L-methionine-dependent methyltransferases"/>
    <property type="match status" value="1"/>
</dbReference>
<dbReference type="GO" id="GO:0032259">
    <property type="term" value="P:methylation"/>
    <property type="evidence" value="ECO:0007669"/>
    <property type="project" value="UniProtKB-KW"/>
</dbReference>
<evidence type="ECO:0000256" key="5">
    <source>
        <dbReference type="SAM" id="MobiDB-lite"/>
    </source>
</evidence>
<evidence type="ECO:0008006" key="8">
    <source>
        <dbReference type="Google" id="ProtNLM"/>
    </source>
</evidence>
<dbReference type="Gene3D" id="3.40.50.150">
    <property type="entry name" value="Vaccinia Virus protein VP39"/>
    <property type="match status" value="1"/>
</dbReference>
<dbReference type="PROSITE" id="PS51585">
    <property type="entry name" value="SAM_MT_TPMT"/>
    <property type="match status" value="1"/>
</dbReference>
<evidence type="ECO:0000256" key="1">
    <source>
        <dbReference type="ARBA" id="ARBA00022553"/>
    </source>
</evidence>
<dbReference type="AlphaFoldDB" id="A0A5N5QIZ5"/>
<name>A0A5N5QIZ5_9AGAM</name>
<dbReference type="InterPro" id="IPR029063">
    <property type="entry name" value="SAM-dependent_MTases_sf"/>
</dbReference>
<sequence length="308" mass="33965">MYVAEGPSSILDTSHPPDIDIQSCRVDMLTPSTLLLSYLLNAMEASPGPTKSHVTTILVAITQLNSDPPKGDVDSRNAILRVRALLAQCKAESKEEAGWDAAWREGATPWDSGVPQPALRQVFETSIWSDLWLSKSGKALVPGCGRGYDAIYLASQGYSVLGADLSSTAVGEARKYLASLPEGDKIQVEYQVIDFFKGPELTHHSFDLVYDYTFFCAIPPKMRELWGRRMAELIKPGGYLIALMYPIDPARARDDGPPFPVDFEAYSAVLQEAWDNVLNIIPTTSRPNHEGRERLGVWKRSTSSTTTN</sequence>
<dbReference type="CDD" id="cd02440">
    <property type="entry name" value="AdoMet_MTases"/>
    <property type="match status" value="1"/>
</dbReference>
<accession>A0A5N5QIZ5</accession>
<dbReference type="GO" id="GO:0008757">
    <property type="term" value="F:S-adenosylmethionine-dependent methyltransferase activity"/>
    <property type="evidence" value="ECO:0007669"/>
    <property type="project" value="InterPro"/>
</dbReference>
<evidence type="ECO:0000256" key="3">
    <source>
        <dbReference type="ARBA" id="ARBA00022679"/>
    </source>
</evidence>